<proteinExistence type="predicted"/>
<dbReference type="EMBL" id="MTCY01000075">
    <property type="protein sequence ID" value="OWP74344.1"/>
    <property type="molecule type" value="Genomic_DNA"/>
</dbReference>
<evidence type="ECO:0000313" key="1">
    <source>
        <dbReference type="EMBL" id="OWP74344.1"/>
    </source>
</evidence>
<sequence>MEIVNVLDKEIVSGLSITRLGFSHLPYDKDYNLGLFFKESENKIDIISYGIDYDYRKYNPISLSKEYFRAGIHFKEIDRILYKIFNDRIISKDTPTHSFYINHPITINEILAPNITTDTLHTIVYADNTIMKHELERVIIETDGFINEYYIPFFSEFQSLQDINDKILDKEEFANYHKYIFGETGAKVLIIMKLCNSNKYQEYKKWSDNIIAKQIADPMYEDYKDILINQQAIMDKLYNYLESGAYKNLLKE</sequence>
<name>A0A246G7C3_9FLAO</name>
<accession>A0A246G7C3</accession>
<reference evidence="1 2" key="1">
    <citation type="journal article" date="2017" name="Infect. Genet. Evol.">
        <title>Comparative genome analysis of fish pathogen Flavobacterium columnare reveals extensive sequence diversity within the species.</title>
        <authorList>
            <person name="Kayansamruaj P."/>
            <person name="Dong H.T."/>
            <person name="Hirono I."/>
            <person name="Kondo H."/>
            <person name="Senapin S."/>
            <person name="Rodkhum C."/>
        </authorList>
    </citation>
    <scope>NUCLEOTIDE SEQUENCE [LARGE SCALE GENOMIC DNA]</scope>
    <source>
        <strain evidence="1 2">1214</strain>
    </source>
</reference>
<comment type="caution">
    <text evidence="1">The sequence shown here is derived from an EMBL/GenBank/DDBJ whole genome shotgun (WGS) entry which is preliminary data.</text>
</comment>
<dbReference type="Proteomes" id="UP000198034">
    <property type="component" value="Unassembled WGS sequence"/>
</dbReference>
<protein>
    <recommendedName>
        <fullName evidence="3">DUF4304 domain-containing protein</fullName>
    </recommendedName>
</protein>
<organism evidence="1 2">
    <name type="scientific">Flavobacterium columnare</name>
    <dbReference type="NCBI Taxonomy" id="996"/>
    <lineage>
        <taxon>Bacteria</taxon>
        <taxon>Pseudomonadati</taxon>
        <taxon>Bacteroidota</taxon>
        <taxon>Flavobacteriia</taxon>
        <taxon>Flavobacteriales</taxon>
        <taxon>Flavobacteriaceae</taxon>
        <taxon>Flavobacterium</taxon>
    </lineage>
</organism>
<gene>
    <name evidence="1" type="ORF">BWK62_14560</name>
</gene>
<evidence type="ECO:0000313" key="2">
    <source>
        <dbReference type="Proteomes" id="UP000198034"/>
    </source>
</evidence>
<dbReference type="AlphaFoldDB" id="A0A246G7C3"/>
<evidence type="ECO:0008006" key="3">
    <source>
        <dbReference type="Google" id="ProtNLM"/>
    </source>
</evidence>